<sequence>MESDIRYVDLQQIVEQLSLKFVWNPEAFRMEILNGNRLLYVYPYTEKAVLITFSSENNLLAKKLIKKFEFVPIFQNKRLIVPIDLIDELIGVRFIESEGNTGKLKFNQKLYQCNFFNLTKTKIEELKKKIVEKVSRLNEGISLEETEKSLKSMLQSNKDTKSLASFYSSPLNKNYIEAANGFLAGIYSFPAYGVFSYKKGMDWKINPSFTKSYMHTLHGHFFLIDLIKAFQKTSEEKYIIFGYNIIKDWIVHNPIGDLSNLHEMAWADEVTARRLINWVRFFEEARKIFSKDQMQLLFTQMVAHADLLSTNLFYSKNTNHGMFQDEALLVFAHYFNEVKGSQIYEQVAKQRLRSYFDTIISDEGVHLEHSPAYHQVIANAVQRYKTYFETNMDESKDYFSDLYDRMAEYATYIIKPNGNWPLVGDTFLKDQPSANLWTNHPYYQYSVSQGQRGATPPAADAVFPQAGYAIFRDDWIKGQDASFIFFNAAYHTNYHKHSDDLSIIIYAKQDIIIDSGPNGYDYSDPFTQYAYSSYAHNTLVVDKVGLHRLDKKYNEVFLSDYKVGKKYACVSGINKRYENVVHKRTLEYFKSKKVINVIDEIDSLQAHCYEILWHIAPGIEAEIKKDKIYLRKDKKKLMEIEISSASNFQIKKRIGETKPNIFGWKFGKIKEKEPITTIIIEANTHICTIQSRFKMF</sequence>
<dbReference type="Gene3D" id="2.70.98.70">
    <property type="match status" value="1"/>
</dbReference>
<protein>
    <recommendedName>
        <fullName evidence="9">Heparin-sulfate lyase N-terminal domain-containing protein</fullName>
    </recommendedName>
</protein>
<comment type="subcellular location">
    <subcellularLocation>
        <location evidence="1">Periplasm</location>
    </subcellularLocation>
</comment>
<comment type="caution">
    <text evidence="7">The sequence shown here is derived from an EMBL/GenBank/DDBJ whole genome shotgun (WGS) entry which is preliminary data.</text>
</comment>
<dbReference type="Pfam" id="PF16889">
    <property type="entry name" value="Hepar_II_III_N"/>
    <property type="match status" value="1"/>
</dbReference>
<feature type="domain" description="Heparinase II/III-like C-terminal" evidence="5">
    <location>
        <begin position="456"/>
        <end position="684"/>
    </location>
</feature>
<dbReference type="EMBL" id="JAGIKZ010000002">
    <property type="protein sequence ID" value="MBP2240286.1"/>
    <property type="molecule type" value="Genomic_DNA"/>
</dbReference>
<proteinExistence type="predicted"/>
<organism evidence="7 8">
    <name type="scientific">Cytobacillus eiseniae</name>
    <dbReference type="NCBI Taxonomy" id="762947"/>
    <lineage>
        <taxon>Bacteria</taxon>
        <taxon>Bacillati</taxon>
        <taxon>Bacillota</taxon>
        <taxon>Bacilli</taxon>
        <taxon>Bacillales</taxon>
        <taxon>Bacillaceae</taxon>
        <taxon>Cytobacillus</taxon>
    </lineage>
</organism>
<evidence type="ECO:0000313" key="7">
    <source>
        <dbReference type="EMBL" id="MBP2240286.1"/>
    </source>
</evidence>
<dbReference type="PANTHER" id="PTHR39210">
    <property type="entry name" value="HEPARIN-SULFATE LYASE"/>
    <property type="match status" value="1"/>
</dbReference>
<keyword evidence="2" id="KW-0732">Signal</keyword>
<evidence type="ECO:0000256" key="4">
    <source>
        <dbReference type="ARBA" id="ARBA00023239"/>
    </source>
</evidence>
<evidence type="ECO:0000313" key="8">
    <source>
        <dbReference type="Proteomes" id="UP001519293"/>
    </source>
</evidence>
<dbReference type="Pfam" id="PF07940">
    <property type="entry name" value="Hepar_II_III_C"/>
    <property type="match status" value="1"/>
</dbReference>
<dbReference type="SUPFAM" id="SSF48230">
    <property type="entry name" value="Chondroitin AC/alginate lyase"/>
    <property type="match status" value="1"/>
</dbReference>
<evidence type="ECO:0000259" key="6">
    <source>
        <dbReference type="Pfam" id="PF16889"/>
    </source>
</evidence>
<dbReference type="PANTHER" id="PTHR39210:SF1">
    <property type="entry name" value="HEPARIN-SULFATE LYASE"/>
    <property type="match status" value="1"/>
</dbReference>
<dbReference type="InterPro" id="IPR031680">
    <property type="entry name" value="Hepar_II_III_N"/>
</dbReference>
<dbReference type="Gene3D" id="1.50.10.100">
    <property type="entry name" value="Chondroitin AC/alginate lyase"/>
    <property type="match status" value="1"/>
</dbReference>
<evidence type="ECO:0008006" key="9">
    <source>
        <dbReference type="Google" id="ProtNLM"/>
    </source>
</evidence>
<accession>A0ABS4RBK7</accession>
<dbReference type="InterPro" id="IPR012480">
    <property type="entry name" value="Hepar_II_III_C"/>
</dbReference>
<name>A0ABS4RBK7_9BACI</name>
<keyword evidence="3" id="KW-0574">Periplasm</keyword>
<evidence type="ECO:0000256" key="2">
    <source>
        <dbReference type="ARBA" id="ARBA00022729"/>
    </source>
</evidence>
<evidence type="ECO:0000259" key="5">
    <source>
        <dbReference type="Pfam" id="PF07940"/>
    </source>
</evidence>
<gene>
    <name evidence="7" type="ORF">J2Z40_000839</name>
</gene>
<dbReference type="Proteomes" id="UP001519293">
    <property type="component" value="Unassembled WGS sequence"/>
</dbReference>
<evidence type="ECO:0000256" key="3">
    <source>
        <dbReference type="ARBA" id="ARBA00022764"/>
    </source>
</evidence>
<dbReference type="RefSeq" id="WP_066393932.1">
    <property type="nucleotide sequence ID" value="NZ_JAGIKZ010000002.1"/>
</dbReference>
<keyword evidence="4" id="KW-0456">Lyase</keyword>
<reference evidence="7 8" key="1">
    <citation type="submission" date="2021-03" db="EMBL/GenBank/DDBJ databases">
        <title>Genomic Encyclopedia of Type Strains, Phase IV (KMG-IV): sequencing the most valuable type-strain genomes for metagenomic binning, comparative biology and taxonomic classification.</title>
        <authorList>
            <person name="Goeker M."/>
        </authorList>
    </citation>
    <scope>NUCLEOTIDE SEQUENCE [LARGE SCALE GENOMIC DNA]</scope>
    <source>
        <strain evidence="7 8">DSM 26675</strain>
    </source>
</reference>
<dbReference type="InterPro" id="IPR008929">
    <property type="entry name" value="Chondroitin_lyas"/>
</dbReference>
<keyword evidence="8" id="KW-1185">Reference proteome</keyword>
<feature type="domain" description="Heparin-sulfate lyase N-terminal" evidence="6">
    <location>
        <begin position="128"/>
        <end position="430"/>
    </location>
</feature>
<evidence type="ECO:0000256" key="1">
    <source>
        <dbReference type="ARBA" id="ARBA00004418"/>
    </source>
</evidence>